<dbReference type="OrthoDB" id="1163083at2"/>
<accession>A0A4V3C7L8</accession>
<feature type="domain" description="SnoaL-like" evidence="1">
    <location>
        <begin position="4"/>
        <end position="96"/>
    </location>
</feature>
<dbReference type="InterPro" id="IPR037401">
    <property type="entry name" value="SnoaL-like"/>
</dbReference>
<evidence type="ECO:0000313" key="3">
    <source>
        <dbReference type="Proteomes" id="UP000294901"/>
    </source>
</evidence>
<proteinExistence type="predicted"/>
<dbReference type="SUPFAM" id="SSF54427">
    <property type="entry name" value="NTF2-like"/>
    <property type="match status" value="1"/>
</dbReference>
<comment type="caution">
    <text evidence="2">The sequence shown here is derived from an EMBL/GenBank/DDBJ whole genome shotgun (WGS) entry which is preliminary data.</text>
</comment>
<dbReference type="Proteomes" id="UP000294901">
    <property type="component" value="Unassembled WGS sequence"/>
</dbReference>
<sequence length="119" mass="13383">MHPFRAAIESRDVEAALALLHEDVVFRSPVVYTPYRGRFAVAPILRAVIHVFEDFEYTHELDDAPSHALLFKARIGDKHLEGCDFLHAGPDGQITEFTVMIRPLKGIQALAEAMQSRLT</sequence>
<dbReference type="Gene3D" id="3.10.450.50">
    <property type="match status" value="1"/>
</dbReference>
<keyword evidence="3" id="KW-1185">Reference proteome</keyword>
<dbReference type="Pfam" id="PF12680">
    <property type="entry name" value="SnoaL_2"/>
    <property type="match status" value="1"/>
</dbReference>
<dbReference type="EMBL" id="SNWR01000001">
    <property type="protein sequence ID" value="TDO38168.1"/>
    <property type="molecule type" value="Genomic_DNA"/>
</dbReference>
<name>A0A4V3C7L8_9ACTN</name>
<evidence type="ECO:0000259" key="1">
    <source>
        <dbReference type="Pfam" id="PF12680"/>
    </source>
</evidence>
<organism evidence="2 3">
    <name type="scientific">Paractinoplanes brasiliensis</name>
    <dbReference type="NCBI Taxonomy" id="52695"/>
    <lineage>
        <taxon>Bacteria</taxon>
        <taxon>Bacillati</taxon>
        <taxon>Actinomycetota</taxon>
        <taxon>Actinomycetes</taxon>
        <taxon>Micromonosporales</taxon>
        <taxon>Micromonosporaceae</taxon>
        <taxon>Paractinoplanes</taxon>
    </lineage>
</organism>
<reference evidence="2 3" key="1">
    <citation type="submission" date="2019-03" db="EMBL/GenBank/DDBJ databases">
        <title>Sequencing the genomes of 1000 actinobacteria strains.</title>
        <authorList>
            <person name="Klenk H.-P."/>
        </authorList>
    </citation>
    <scope>NUCLEOTIDE SEQUENCE [LARGE SCALE GENOMIC DNA]</scope>
    <source>
        <strain evidence="2 3">DSM 43805</strain>
    </source>
</reference>
<dbReference type="AlphaFoldDB" id="A0A4V3C7L8"/>
<dbReference type="GO" id="GO:0016853">
    <property type="term" value="F:isomerase activity"/>
    <property type="evidence" value="ECO:0007669"/>
    <property type="project" value="UniProtKB-KW"/>
</dbReference>
<gene>
    <name evidence="2" type="ORF">C8E87_1813</name>
</gene>
<protein>
    <submittedName>
        <fullName evidence="2">Ketosteroid isomerase-like protein</fullName>
    </submittedName>
</protein>
<evidence type="ECO:0000313" key="2">
    <source>
        <dbReference type="EMBL" id="TDO38168.1"/>
    </source>
</evidence>
<dbReference type="RefSeq" id="WP_133872689.1">
    <property type="nucleotide sequence ID" value="NZ_BOMD01000115.1"/>
</dbReference>
<dbReference type="InterPro" id="IPR032710">
    <property type="entry name" value="NTF2-like_dom_sf"/>
</dbReference>
<keyword evidence="2" id="KW-0413">Isomerase</keyword>